<comment type="caution">
    <text evidence="1">The sequence shown here is derived from an EMBL/GenBank/DDBJ whole genome shotgun (WGS) entry which is preliminary data.</text>
</comment>
<sequence length="32" mass="3770">MQICLKQFQNSYFSLLCSHGANYYISTKVRLL</sequence>
<gene>
    <name evidence="1" type="ORF">OIU77_017397</name>
</gene>
<accession>A0ABQ8ZNR1</accession>
<reference evidence="1" key="1">
    <citation type="submission" date="2022-10" db="EMBL/GenBank/DDBJ databases">
        <authorList>
            <person name="Hyden B.L."/>
            <person name="Feng K."/>
            <person name="Yates T."/>
            <person name="Jawdy S."/>
            <person name="Smart L.B."/>
            <person name="Muchero W."/>
        </authorList>
    </citation>
    <scope>NUCLEOTIDE SEQUENCE</scope>
    <source>
        <tissue evidence="1">Shoot tip</tissue>
    </source>
</reference>
<reference evidence="1" key="2">
    <citation type="journal article" date="2023" name="Int. J. Mol. Sci.">
        <title>De Novo Assembly and Annotation of 11 Diverse Shrub Willow (Salix) Genomes Reveals Novel Gene Organization in Sex-Linked Regions.</title>
        <authorList>
            <person name="Hyden B."/>
            <person name="Feng K."/>
            <person name="Yates T.B."/>
            <person name="Jawdy S."/>
            <person name="Cereghino C."/>
            <person name="Smart L.B."/>
            <person name="Muchero W."/>
        </authorList>
    </citation>
    <scope>NUCLEOTIDE SEQUENCE</scope>
    <source>
        <tissue evidence="1">Shoot tip</tissue>
    </source>
</reference>
<organism evidence="1 2">
    <name type="scientific">Salix suchowensis</name>
    <dbReference type="NCBI Taxonomy" id="1278906"/>
    <lineage>
        <taxon>Eukaryota</taxon>
        <taxon>Viridiplantae</taxon>
        <taxon>Streptophyta</taxon>
        <taxon>Embryophyta</taxon>
        <taxon>Tracheophyta</taxon>
        <taxon>Spermatophyta</taxon>
        <taxon>Magnoliopsida</taxon>
        <taxon>eudicotyledons</taxon>
        <taxon>Gunneridae</taxon>
        <taxon>Pentapetalae</taxon>
        <taxon>rosids</taxon>
        <taxon>fabids</taxon>
        <taxon>Malpighiales</taxon>
        <taxon>Salicaceae</taxon>
        <taxon>Saliceae</taxon>
        <taxon>Salix</taxon>
    </lineage>
</organism>
<name>A0ABQ8ZNR1_9ROSI</name>
<dbReference type="Proteomes" id="UP001141253">
    <property type="component" value="Chromosome 16"/>
</dbReference>
<protein>
    <recommendedName>
        <fullName evidence="3">Photosystem II protein L</fullName>
    </recommendedName>
</protein>
<evidence type="ECO:0000313" key="2">
    <source>
        <dbReference type="Proteomes" id="UP001141253"/>
    </source>
</evidence>
<dbReference type="EMBL" id="JAPFFI010000027">
    <property type="protein sequence ID" value="KAJ6303509.1"/>
    <property type="molecule type" value="Genomic_DNA"/>
</dbReference>
<keyword evidence="2" id="KW-1185">Reference proteome</keyword>
<evidence type="ECO:0008006" key="3">
    <source>
        <dbReference type="Google" id="ProtNLM"/>
    </source>
</evidence>
<evidence type="ECO:0000313" key="1">
    <source>
        <dbReference type="EMBL" id="KAJ6303509.1"/>
    </source>
</evidence>
<proteinExistence type="predicted"/>